<dbReference type="AlphaFoldDB" id="A0A329QTU9"/>
<organism evidence="4 5">
    <name type="scientific">Phytoactinopolyspora halophila</name>
    <dbReference type="NCBI Taxonomy" id="1981511"/>
    <lineage>
        <taxon>Bacteria</taxon>
        <taxon>Bacillati</taxon>
        <taxon>Actinomycetota</taxon>
        <taxon>Actinomycetes</taxon>
        <taxon>Jiangellales</taxon>
        <taxon>Jiangellaceae</taxon>
        <taxon>Phytoactinopolyspora</taxon>
    </lineage>
</organism>
<dbReference type="EMBL" id="QMIG01000008">
    <property type="protein sequence ID" value="RAW14722.1"/>
    <property type="molecule type" value="Genomic_DNA"/>
</dbReference>
<evidence type="ECO:0000313" key="4">
    <source>
        <dbReference type="EMBL" id="RAW14722.1"/>
    </source>
</evidence>
<evidence type="ECO:0000256" key="1">
    <source>
        <dbReference type="SAM" id="MobiDB-lite"/>
    </source>
</evidence>
<keyword evidence="2" id="KW-1133">Transmembrane helix</keyword>
<dbReference type="Proteomes" id="UP000250462">
    <property type="component" value="Unassembled WGS sequence"/>
</dbReference>
<feature type="chain" id="PRO_5016397194" description="Alpha-galactosidase NEW3 domain-containing protein" evidence="3">
    <location>
        <begin position="26"/>
        <end position="710"/>
    </location>
</feature>
<evidence type="ECO:0000256" key="3">
    <source>
        <dbReference type="SAM" id="SignalP"/>
    </source>
</evidence>
<dbReference type="RefSeq" id="WP_112258327.1">
    <property type="nucleotide sequence ID" value="NZ_QMIG01000008.1"/>
</dbReference>
<evidence type="ECO:0008006" key="6">
    <source>
        <dbReference type="Google" id="ProtNLM"/>
    </source>
</evidence>
<keyword evidence="2" id="KW-0472">Membrane</keyword>
<dbReference type="Pfam" id="PF19516">
    <property type="entry name" value="DUF6049"/>
    <property type="match status" value="1"/>
</dbReference>
<keyword evidence="2" id="KW-0812">Transmembrane</keyword>
<evidence type="ECO:0000313" key="5">
    <source>
        <dbReference type="Proteomes" id="UP000250462"/>
    </source>
</evidence>
<keyword evidence="3" id="KW-0732">Signal</keyword>
<sequence>MPGRTLLTTAAVVAVALIPVIPAHSSDGRDGAEVGAEATSYLHDVTPTVIAPGDELTLTGVVENTGDDPVTNVQALPRWSTVQLETRDEIRRVSRDPNLRHGIRYDDPFEVVTERLEPGERHEFELTIDVDEMGLGLAGVYAIGVDIRGSLANGTRITLDTTRTVVPWMPDEPSSSVDVALLWPVEAQPSLLPDGALRDEALAARIESDGPLDTVVDAASTAPVTWLVDPDVLDTVDAMADGYKTGSSPGSREDGEAEDRAQQWRSEFDDATSDSPVFLLPYAQPDVEALRRTDPGLASDLSSSAISATEDAGKSMQDVRTDVVRLETATTNETLEIFASGGAQTAILSGASVSPEGTHPLASVETSSGDLDTVITDPGLDAAIADAYAATNKDAGLLDLRQRWAAETAMAALDADVRAEQPAPLVVAPPERWRPDPAIASAVIDAWTSLPWITPTPVTELEQPTQPTAVTLDPVEAANELSGENVAAVADLRNVVNDYTDLMAETESSLARDLELATIRSASMGWRDDPAAGLEYASTIVDGLTEQVRDVRVTVPESVTLSSRTGVFPLTVTNDLDEAVTVKLDIEPSNPDRLKVGEVEEQHVEPGSRETVEIRAEAATNGRVPITVQLVTSDGSPLGAAEHTVVNATDYGTVGWFIIAGAGALFGAAIVRKVVRRRPGRPAVHQGSAGSGVVADISESRAERAPEVAR</sequence>
<accession>A0A329QTU9</accession>
<feature type="transmembrane region" description="Helical" evidence="2">
    <location>
        <begin position="654"/>
        <end position="671"/>
    </location>
</feature>
<protein>
    <recommendedName>
        <fullName evidence="6">Alpha-galactosidase NEW3 domain-containing protein</fullName>
    </recommendedName>
</protein>
<evidence type="ECO:0000256" key="2">
    <source>
        <dbReference type="SAM" id="Phobius"/>
    </source>
</evidence>
<feature type="signal peptide" evidence="3">
    <location>
        <begin position="1"/>
        <end position="25"/>
    </location>
</feature>
<feature type="region of interest" description="Disordered" evidence="1">
    <location>
        <begin position="240"/>
        <end position="264"/>
    </location>
</feature>
<proteinExistence type="predicted"/>
<comment type="caution">
    <text evidence="4">The sequence shown here is derived from an EMBL/GenBank/DDBJ whole genome shotgun (WGS) entry which is preliminary data.</text>
</comment>
<gene>
    <name evidence="4" type="ORF">DPM12_10750</name>
</gene>
<reference evidence="4 5" key="1">
    <citation type="submission" date="2018-06" db="EMBL/GenBank/DDBJ databases">
        <title>Phytoactinopolyspora halophila sp. nov., a novel halophilic actinomycete isolated from a saline soil in China.</title>
        <authorList>
            <person name="Tang S.-K."/>
        </authorList>
    </citation>
    <scope>NUCLEOTIDE SEQUENCE [LARGE SCALE GENOMIC DNA]</scope>
    <source>
        <strain evidence="4 5">YIM 96934</strain>
    </source>
</reference>
<feature type="compositionally biased region" description="Basic and acidic residues" evidence="1">
    <location>
        <begin position="698"/>
        <end position="710"/>
    </location>
</feature>
<feature type="region of interest" description="Disordered" evidence="1">
    <location>
        <begin position="680"/>
        <end position="710"/>
    </location>
</feature>
<dbReference type="OrthoDB" id="3797035at2"/>
<keyword evidence="5" id="KW-1185">Reference proteome</keyword>
<dbReference type="InterPro" id="IPR046112">
    <property type="entry name" value="DUF6049"/>
</dbReference>
<feature type="compositionally biased region" description="Basic and acidic residues" evidence="1">
    <location>
        <begin position="251"/>
        <end position="264"/>
    </location>
</feature>
<name>A0A329QTU9_9ACTN</name>